<evidence type="ECO:0000256" key="4">
    <source>
        <dbReference type="ARBA" id="ARBA00022691"/>
    </source>
</evidence>
<dbReference type="InterPro" id="IPR050723">
    <property type="entry name" value="CFA/CMAS"/>
</dbReference>
<evidence type="ECO:0000256" key="2">
    <source>
        <dbReference type="ARBA" id="ARBA00022603"/>
    </source>
</evidence>
<dbReference type="PIRSF" id="PIRSF003085">
    <property type="entry name" value="CMAS"/>
    <property type="match status" value="1"/>
</dbReference>
<proteinExistence type="inferred from homology"/>
<dbReference type="EC" id="2.1.1.79" evidence="6"/>
<keyword evidence="7" id="KW-1185">Reference proteome</keyword>
<keyword evidence="4" id="KW-0949">S-adenosyl-L-methionine</keyword>
<dbReference type="PANTHER" id="PTHR43667:SF1">
    <property type="entry name" value="CYCLOPROPANE-FATTY-ACYL-PHOSPHOLIPID SYNTHASE"/>
    <property type="match status" value="1"/>
</dbReference>
<dbReference type="NCBIfam" id="NF008686">
    <property type="entry name" value="PRK11705.1"/>
    <property type="match status" value="1"/>
</dbReference>
<dbReference type="GO" id="GO:0008825">
    <property type="term" value="F:cyclopropane-fatty-acyl-phospholipid synthase activity"/>
    <property type="evidence" value="ECO:0007669"/>
    <property type="project" value="UniProtKB-EC"/>
</dbReference>
<dbReference type="InterPro" id="IPR003333">
    <property type="entry name" value="CMAS"/>
</dbReference>
<name>A0ABW8D797_9GAMM</name>
<evidence type="ECO:0000256" key="3">
    <source>
        <dbReference type="ARBA" id="ARBA00022679"/>
    </source>
</evidence>
<comment type="similarity">
    <text evidence="1">Belongs to the CFA/CMAS family.</text>
</comment>
<evidence type="ECO:0000313" key="6">
    <source>
        <dbReference type="EMBL" id="MFJ1268566.1"/>
    </source>
</evidence>
<comment type="caution">
    <text evidence="6">The sequence shown here is derived from an EMBL/GenBank/DDBJ whole genome shotgun (WGS) entry which is preliminary data.</text>
</comment>
<dbReference type="Proteomes" id="UP001615550">
    <property type="component" value="Unassembled WGS sequence"/>
</dbReference>
<dbReference type="SUPFAM" id="SSF53335">
    <property type="entry name" value="S-adenosyl-L-methionine-dependent methyltransferases"/>
    <property type="match status" value="1"/>
</dbReference>
<keyword evidence="2 6" id="KW-0489">Methyltransferase</keyword>
<evidence type="ECO:0000256" key="1">
    <source>
        <dbReference type="ARBA" id="ARBA00010815"/>
    </source>
</evidence>
<sequence length="378" mass="44094">MNSKSAQNVINDLLLLAGVQPNGKEPWDPQIHHEEFYTRILNEGSLGLGESYMDGWWDCSQLDQFFDRILGADIENKVKLNQWLWPKLLWLRLFNQQSKKRALMVGQRHYDLGNDLFQAMLDQRMNYTCGYWLNATDLDMAQRNKLELTCQKLKLKPGMRVLDIGCGFGSFAKYAAENYAVSVVGITISKEQREYAQKNCAGLPVEIRFQDYRDLHERFDRIVSLGMFEHVGYLNYRTYMQKAADCLQDDGLFLLHTIGNNITTTFCDPWINKYIFPNGMLPSMRQISKAVEGLFVMENWANFGAYYDQTLMAWYDNFAHHWPGLQPQYDERFYRMWRYYLLSCAGGFRARSMQLWQIVLSKHGVRGGYEAPLFAGII</sequence>
<keyword evidence="5" id="KW-0443">Lipid metabolism</keyword>
<organism evidence="6 7">
    <name type="scientific">Legionella lytica</name>
    <dbReference type="NCBI Taxonomy" id="96232"/>
    <lineage>
        <taxon>Bacteria</taxon>
        <taxon>Pseudomonadati</taxon>
        <taxon>Pseudomonadota</taxon>
        <taxon>Gammaproteobacteria</taxon>
        <taxon>Legionellales</taxon>
        <taxon>Legionellaceae</taxon>
        <taxon>Legionella</taxon>
    </lineage>
</organism>
<dbReference type="Pfam" id="PF02353">
    <property type="entry name" value="CMAS"/>
    <property type="match status" value="1"/>
</dbReference>
<dbReference type="InterPro" id="IPR029063">
    <property type="entry name" value="SAM-dependent_MTases_sf"/>
</dbReference>
<dbReference type="GO" id="GO:0032259">
    <property type="term" value="P:methylation"/>
    <property type="evidence" value="ECO:0007669"/>
    <property type="project" value="UniProtKB-KW"/>
</dbReference>
<dbReference type="CDD" id="cd02440">
    <property type="entry name" value="AdoMet_MTases"/>
    <property type="match status" value="1"/>
</dbReference>
<gene>
    <name evidence="6" type="primary">cfa</name>
    <name evidence="6" type="ORF">ACD661_08380</name>
</gene>
<dbReference type="Gene3D" id="3.40.50.150">
    <property type="entry name" value="Vaccinia Virus protein VP39"/>
    <property type="match status" value="1"/>
</dbReference>
<protein>
    <submittedName>
        <fullName evidence="6">Cyclopropane fatty acyl phospholipid synthase</fullName>
        <ecNumber evidence="6">2.1.1.79</ecNumber>
    </submittedName>
</protein>
<accession>A0ABW8D797</accession>
<dbReference type="PANTHER" id="PTHR43667">
    <property type="entry name" value="CYCLOPROPANE-FATTY-ACYL-PHOSPHOLIPID SYNTHASE"/>
    <property type="match status" value="1"/>
</dbReference>
<keyword evidence="3 6" id="KW-0808">Transferase</keyword>
<evidence type="ECO:0000313" key="7">
    <source>
        <dbReference type="Proteomes" id="UP001615550"/>
    </source>
</evidence>
<evidence type="ECO:0000256" key="5">
    <source>
        <dbReference type="ARBA" id="ARBA00023098"/>
    </source>
</evidence>
<dbReference type="EMBL" id="JBGORX010000002">
    <property type="protein sequence ID" value="MFJ1268566.1"/>
    <property type="molecule type" value="Genomic_DNA"/>
</dbReference>
<reference evidence="6 7" key="1">
    <citation type="submission" date="2024-08" db="EMBL/GenBank/DDBJ databases">
        <title>Draft Genome Sequence of Legionella lytica strain DSB2004, Isolated From a Fire Sprinkler System.</title>
        <authorList>
            <person name="Everhart A.D."/>
            <person name="Kidane D.T."/>
            <person name="Farone A.L."/>
            <person name="Farone M.B."/>
        </authorList>
    </citation>
    <scope>NUCLEOTIDE SEQUENCE [LARGE SCALE GENOMIC DNA]</scope>
    <source>
        <strain evidence="6 7">DSB2004</strain>
    </source>
</reference>
<dbReference type="RefSeq" id="WP_400187412.1">
    <property type="nucleotide sequence ID" value="NZ_JBGORX010000002.1"/>
</dbReference>